<keyword evidence="4 8" id="KW-0547">Nucleotide-binding</keyword>
<feature type="region of interest" description="Disordered" evidence="9">
    <location>
        <begin position="549"/>
        <end position="600"/>
    </location>
</feature>
<keyword evidence="2" id="KW-0723">Serine/threonine-protein kinase</keyword>
<dbReference type="GO" id="GO:0034727">
    <property type="term" value="P:piecemeal microautophagy of the nucleus"/>
    <property type="evidence" value="ECO:0007669"/>
    <property type="project" value="TreeGrafter"/>
</dbReference>
<feature type="compositionally biased region" description="Low complexity" evidence="9">
    <location>
        <begin position="360"/>
        <end position="371"/>
    </location>
</feature>
<evidence type="ECO:0000256" key="1">
    <source>
        <dbReference type="ARBA" id="ARBA00012513"/>
    </source>
</evidence>
<evidence type="ECO:0000313" key="11">
    <source>
        <dbReference type="EMBL" id="KZV91364.1"/>
    </source>
</evidence>
<dbReference type="Pfam" id="PF12063">
    <property type="entry name" value="ATG1-like_MIT1"/>
    <property type="match status" value="1"/>
</dbReference>
<reference evidence="11 12" key="1">
    <citation type="journal article" date="2016" name="Mol. Biol. Evol.">
        <title>Comparative Genomics of Early-Diverging Mushroom-Forming Fungi Provides Insights into the Origins of Lignocellulose Decay Capabilities.</title>
        <authorList>
            <person name="Nagy L.G."/>
            <person name="Riley R."/>
            <person name="Tritt A."/>
            <person name="Adam C."/>
            <person name="Daum C."/>
            <person name="Floudas D."/>
            <person name="Sun H."/>
            <person name="Yadav J.S."/>
            <person name="Pangilinan J."/>
            <person name="Larsson K.H."/>
            <person name="Matsuura K."/>
            <person name="Barry K."/>
            <person name="Labutti K."/>
            <person name="Kuo R."/>
            <person name="Ohm R.A."/>
            <person name="Bhattacharya S.S."/>
            <person name="Shirouzu T."/>
            <person name="Yoshinaga Y."/>
            <person name="Martin F.M."/>
            <person name="Grigoriev I.V."/>
            <person name="Hibbett D.S."/>
        </authorList>
    </citation>
    <scope>NUCLEOTIDE SEQUENCE [LARGE SCALE GENOMIC DNA]</scope>
    <source>
        <strain evidence="11 12">HHB12029</strain>
    </source>
</reference>
<dbReference type="Proteomes" id="UP000077266">
    <property type="component" value="Unassembled WGS sequence"/>
</dbReference>
<keyword evidence="3" id="KW-0808">Transferase</keyword>
<dbReference type="GO" id="GO:0061709">
    <property type="term" value="P:reticulophagy"/>
    <property type="evidence" value="ECO:0007669"/>
    <property type="project" value="TreeGrafter"/>
</dbReference>
<dbReference type="InterPro" id="IPR008271">
    <property type="entry name" value="Ser/Thr_kinase_AS"/>
</dbReference>
<feature type="region of interest" description="Disordered" evidence="9">
    <location>
        <begin position="636"/>
        <end position="690"/>
    </location>
</feature>
<dbReference type="Pfam" id="PF00069">
    <property type="entry name" value="Pkinase"/>
    <property type="match status" value="1"/>
</dbReference>
<dbReference type="PROSITE" id="PS00108">
    <property type="entry name" value="PROTEIN_KINASE_ST"/>
    <property type="match status" value="1"/>
</dbReference>
<dbReference type="InterPro" id="IPR022708">
    <property type="entry name" value="Atg1-like_tMIT"/>
</dbReference>
<evidence type="ECO:0000259" key="10">
    <source>
        <dbReference type="PROSITE" id="PS50011"/>
    </source>
</evidence>
<dbReference type="PANTHER" id="PTHR24348:SF22">
    <property type="entry name" value="NON-SPECIFIC SERINE_THREONINE PROTEIN KINASE"/>
    <property type="match status" value="1"/>
</dbReference>
<dbReference type="GO" id="GO:0042594">
    <property type="term" value="P:response to starvation"/>
    <property type="evidence" value="ECO:0007669"/>
    <property type="project" value="TreeGrafter"/>
</dbReference>
<dbReference type="SUPFAM" id="SSF56112">
    <property type="entry name" value="Protein kinase-like (PK-like)"/>
    <property type="match status" value="1"/>
</dbReference>
<feature type="compositionally biased region" description="Low complexity" evidence="9">
    <location>
        <begin position="643"/>
        <end position="656"/>
    </location>
</feature>
<protein>
    <recommendedName>
        <fullName evidence="1">non-specific serine/threonine protein kinase</fullName>
        <ecNumber evidence="1">2.7.11.1</ecNumber>
    </recommendedName>
    <alternativeName>
        <fullName evidence="7">Autophagy-related protein 1</fullName>
    </alternativeName>
</protein>
<organism evidence="11 12">
    <name type="scientific">Exidia glandulosa HHB12029</name>
    <dbReference type="NCBI Taxonomy" id="1314781"/>
    <lineage>
        <taxon>Eukaryota</taxon>
        <taxon>Fungi</taxon>
        <taxon>Dikarya</taxon>
        <taxon>Basidiomycota</taxon>
        <taxon>Agaricomycotina</taxon>
        <taxon>Agaricomycetes</taxon>
        <taxon>Auriculariales</taxon>
        <taxon>Exidiaceae</taxon>
        <taxon>Exidia</taxon>
    </lineage>
</organism>
<evidence type="ECO:0000256" key="5">
    <source>
        <dbReference type="ARBA" id="ARBA00022777"/>
    </source>
</evidence>
<dbReference type="GO" id="GO:0000045">
    <property type="term" value="P:autophagosome assembly"/>
    <property type="evidence" value="ECO:0007669"/>
    <property type="project" value="TreeGrafter"/>
</dbReference>
<dbReference type="Gene3D" id="1.10.510.10">
    <property type="entry name" value="Transferase(Phosphotransferase) domain 1"/>
    <property type="match status" value="1"/>
</dbReference>
<dbReference type="InterPro" id="IPR045269">
    <property type="entry name" value="Atg1-like"/>
</dbReference>
<dbReference type="EMBL" id="KV426029">
    <property type="protein sequence ID" value="KZV91364.1"/>
    <property type="molecule type" value="Genomic_DNA"/>
</dbReference>
<dbReference type="CDD" id="cd14009">
    <property type="entry name" value="STKc_ATG1_ULK_like"/>
    <property type="match status" value="1"/>
</dbReference>
<dbReference type="AlphaFoldDB" id="A0A165H2N1"/>
<dbReference type="PANTHER" id="PTHR24348">
    <property type="entry name" value="SERINE/THREONINE-PROTEIN KINASE UNC-51-RELATED"/>
    <property type="match status" value="1"/>
</dbReference>
<dbReference type="FunFam" id="3.30.200.20:FF:000003">
    <property type="entry name" value="Non-specific serine/threonine protein kinase"/>
    <property type="match status" value="1"/>
</dbReference>
<dbReference type="InterPro" id="IPR017441">
    <property type="entry name" value="Protein_kinase_ATP_BS"/>
</dbReference>
<dbReference type="OrthoDB" id="346907at2759"/>
<dbReference type="FunCoup" id="A0A165H2N1">
    <property type="interactions" value="160"/>
</dbReference>
<dbReference type="GO" id="GO:0005524">
    <property type="term" value="F:ATP binding"/>
    <property type="evidence" value="ECO:0007669"/>
    <property type="project" value="UniProtKB-UniRule"/>
</dbReference>
<evidence type="ECO:0000256" key="9">
    <source>
        <dbReference type="SAM" id="MobiDB-lite"/>
    </source>
</evidence>
<dbReference type="PROSITE" id="PS50011">
    <property type="entry name" value="PROTEIN_KINASE_DOM"/>
    <property type="match status" value="1"/>
</dbReference>
<evidence type="ECO:0000256" key="2">
    <source>
        <dbReference type="ARBA" id="ARBA00022527"/>
    </source>
</evidence>
<evidence type="ECO:0000256" key="4">
    <source>
        <dbReference type="ARBA" id="ARBA00022741"/>
    </source>
</evidence>
<keyword evidence="6 8" id="KW-0067">ATP-binding</keyword>
<feature type="compositionally biased region" description="Pro residues" evidence="9">
    <location>
        <begin position="398"/>
        <end position="411"/>
    </location>
</feature>
<dbReference type="GO" id="GO:0010506">
    <property type="term" value="P:regulation of autophagy"/>
    <property type="evidence" value="ECO:0007669"/>
    <property type="project" value="InterPro"/>
</dbReference>
<feature type="compositionally biased region" description="Basic and acidic residues" evidence="9">
    <location>
        <begin position="452"/>
        <end position="462"/>
    </location>
</feature>
<evidence type="ECO:0000256" key="6">
    <source>
        <dbReference type="ARBA" id="ARBA00022840"/>
    </source>
</evidence>
<dbReference type="GO" id="GO:0034045">
    <property type="term" value="C:phagophore assembly site membrane"/>
    <property type="evidence" value="ECO:0007669"/>
    <property type="project" value="TreeGrafter"/>
</dbReference>
<dbReference type="Pfam" id="PF21127">
    <property type="entry name" value="ATG1-like_MIT2"/>
    <property type="match status" value="1"/>
</dbReference>
<name>A0A165H2N1_EXIGL</name>
<dbReference type="EC" id="2.7.11.1" evidence="1"/>
<feature type="binding site" evidence="8">
    <location>
        <position position="50"/>
    </location>
    <ligand>
        <name>ATP</name>
        <dbReference type="ChEBI" id="CHEBI:30616"/>
    </ligand>
</feature>
<feature type="compositionally biased region" description="Polar residues" evidence="9">
    <location>
        <begin position="660"/>
        <end position="672"/>
    </location>
</feature>
<keyword evidence="12" id="KW-1185">Reference proteome</keyword>
<accession>A0A165H2N1</accession>
<evidence type="ECO:0000313" key="12">
    <source>
        <dbReference type="Proteomes" id="UP000077266"/>
    </source>
</evidence>
<feature type="region of interest" description="Disordered" evidence="9">
    <location>
        <begin position="452"/>
        <end position="507"/>
    </location>
</feature>
<feature type="region of interest" description="Disordered" evidence="9">
    <location>
        <begin position="273"/>
        <end position="295"/>
    </location>
</feature>
<feature type="region of interest" description="Disordered" evidence="9">
    <location>
        <begin position="331"/>
        <end position="411"/>
    </location>
</feature>
<evidence type="ECO:0000256" key="8">
    <source>
        <dbReference type="PROSITE-ProRule" id="PRU10141"/>
    </source>
</evidence>
<dbReference type="InterPro" id="IPR000719">
    <property type="entry name" value="Prot_kinase_dom"/>
</dbReference>
<sequence>MPPGAPAATASAPADDDLAPYVVANEIGKGSFATVYRGYHSETREQVAVKTVSRKLLSAKLLENLQTEIKILKRLNHKHITRLVQIIERPRNIYLVMEYCAGGDLSNYIKRRGRVEGLEYIPAPGQAPIYYPHPRIGGLDEVVVRSFLRQLARALKFLRQADLIHRDLKPQNLLLTPQSESDKAKGSHPVGVPILKVADFGFARSLPNAMMAETLCGSPLYMAPEILRYEKYDAKADLWSVGAVLYEMSVGKPPFRAQNHMELLRRIEHARSNVKFPDEDPSSPQVDPVTGNPIKPVPADIKELIRSLLKRHPVERATYEQFFASKAIANSKTRLSTRRSSSKVDSTATSVSDIAPPPSTSRSPTTTTLPTVKEGQLGTATAKDVQARPEARVSNIPTPMPTPPLPLPSPSRVPDIPPSHRVIPKEVLDPKAIFPPSPFDFRGRTHKAHTDLGADVSADRAETPPSSPPTRSPLSAPTGSSPRAIGNITTSPLRASPRTKPSAFLPAQDVVEGTNLANMTTSMGETTRDYVFIDTNAVEFNRKVDEINTRQNQPLLRQGSSRAQPVAYPPGSPSERRASAPNSPASRNIELAPPPTFPPPGQYGYAQGLAYTPTRMASNALAKALNIASKKLFGTSAGGQPSGGSPSSVESDTSGGLRRSPSSHARATSAPSSPIEGRSMPESLTRKPTAADEAENALFANLEDLAQKTHVLGKWADSLFDALYLARNPNVDPSRSPLLRRRTSYGEDKSATAIAVYMLLMQFSQRALDQLKEYHEQLPQGQLAGSGFDAALKWFKNSFIKSHERAALIQQWLPHEQAVTMQWIEQLTYTHALELSREAARKELLDKAETPDECEKLYEESLWCLYALRDDMLEGGKPFMEQDRKTITDWITRTKLRLVRCRNRMGMDQNARLTDARADANLDEAFRQPAPWDVSAQ</sequence>
<feature type="domain" description="Protein kinase" evidence="10">
    <location>
        <begin position="21"/>
        <end position="328"/>
    </location>
</feature>
<dbReference type="InterPro" id="IPR048941">
    <property type="entry name" value="ATG1-like_MIT2"/>
</dbReference>
<dbReference type="SMART" id="SM00220">
    <property type="entry name" value="S_TKc"/>
    <property type="match status" value="1"/>
</dbReference>
<proteinExistence type="predicted"/>
<dbReference type="GO" id="GO:0000422">
    <property type="term" value="P:autophagy of mitochondrion"/>
    <property type="evidence" value="ECO:0007669"/>
    <property type="project" value="TreeGrafter"/>
</dbReference>
<dbReference type="GO" id="GO:0005776">
    <property type="term" value="C:autophagosome"/>
    <property type="evidence" value="ECO:0007669"/>
    <property type="project" value="TreeGrafter"/>
</dbReference>
<dbReference type="GO" id="GO:0004674">
    <property type="term" value="F:protein serine/threonine kinase activity"/>
    <property type="evidence" value="ECO:0007669"/>
    <property type="project" value="UniProtKB-KW"/>
</dbReference>
<dbReference type="GO" id="GO:0005829">
    <property type="term" value="C:cytosol"/>
    <property type="evidence" value="ECO:0007669"/>
    <property type="project" value="TreeGrafter"/>
</dbReference>
<dbReference type="InParanoid" id="A0A165H2N1"/>
<feature type="compositionally biased region" description="Polar residues" evidence="9">
    <location>
        <begin position="549"/>
        <end position="563"/>
    </location>
</feature>
<keyword evidence="5 11" id="KW-0418">Kinase</keyword>
<gene>
    <name evidence="11" type="ORF">EXIGLDRAFT_750184</name>
</gene>
<evidence type="ECO:0000256" key="7">
    <source>
        <dbReference type="ARBA" id="ARBA00030237"/>
    </source>
</evidence>
<evidence type="ECO:0000256" key="3">
    <source>
        <dbReference type="ARBA" id="ARBA00022679"/>
    </source>
</evidence>
<dbReference type="InterPro" id="IPR011009">
    <property type="entry name" value="Kinase-like_dom_sf"/>
</dbReference>
<dbReference type="STRING" id="1314781.A0A165H2N1"/>
<dbReference type="PROSITE" id="PS00107">
    <property type="entry name" value="PROTEIN_KINASE_ATP"/>
    <property type="match status" value="1"/>
</dbReference>